<organism evidence="1 2">
    <name type="scientific">Coemansia umbellata</name>
    <dbReference type="NCBI Taxonomy" id="1424467"/>
    <lineage>
        <taxon>Eukaryota</taxon>
        <taxon>Fungi</taxon>
        <taxon>Fungi incertae sedis</taxon>
        <taxon>Zoopagomycota</taxon>
        <taxon>Kickxellomycotina</taxon>
        <taxon>Kickxellomycetes</taxon>
        <taxon>Kickxellales</taxon>
        <taxon>Kickxellaceae</taxon>
        <taxon>Coemansia</taxon>
    </lineage>
</organism>
<evidence type="ECO:0000313" key="1">
    <source>
        <dbReference type="EMBL" id="KAJ1986412.1"/>
    </source>
</evidence>
<protein>
    <submittedName>
        <fullName evidence="1">Uncharacterized protein</fullName>
    </submittedName>
</protein>
<sequence>MDPAMKKHIVNNNLAIVGKQISIEDNIIRMRNPEGGVSNVATELKDQVGPLHAY</sequence>
<dbReference type="EMBL" id="JANBQD010000174">
    <property type="protein sequence ID" value="KAJ1986412.1"/>
    <property type="molecule type" value="Genomic_DNA"/>
</dbReference>
<reference evidence="1" key="1">
    <citation type="submission" date="2022-07" db="EMBL/GenBank/DDBJ databases">
        <title>Phylogenomic reconstructions and comparative analyses of Kickxellomycotina fungi.</title>
        <authorList>
            <person name="Reynolds N.K."/>
            <person name="Stajich J.E."/>
            <person name="Barry K."/>
            <person name="Grigoriev I.V."/>
            <person name="Crous P."/>
            <person name="Smith M.E."/>
        </authorList>
    </citation>
    <scope>NUCLEOTIDE SEQUENCE</scope>
    <source>
        <strain evidence="1">BCRC 34882</strain>
    </source>
</reference>
<accession>A0ABQ8PDJ6</accession>
<comment type="caution">
    <text evidence="1">The sequence shown here is derived from an EMBL/GenBank/DDBJ whole genome shotgun (WGS) entry which is preliminary data.</text>
</comment>
<name>A0ABQ8PDJ6_9FUNG</name>
<gene>
    <name evidence="1" type="ORF">EDC05_006301</name>
</gene>
<keyword evidence="2" id="KW-1185">Reference proteome</keyword>
<proteinExistence type="predicted"/>
<dbReference type="Proteomes" id="UP001151295">
    <property type="component" value="Unassembled WGS sequence"/>
</dbReference>
<evidence type="ECO:0000313" key="2">
    <source>
        <dbReference type="Proteomes" id="UP001151295"/>
    </source>
</evidence>